<dbReference type="EMBL" id="JAXCEH010000021">
    <property type="protein sequence ID" value="MFA1557480.1"/>
    <property type="molecule type" value="Genomic_DNA"/>
</dbReference>
<keyword evidence="3" id="KW-0847">Vitamin C</keyword>
<keyword evidence="9" id="KW-1185">Reference proteome</keyword>
<dbReference type="PROSITE" id="PS51471">
    <property type="entry name" value="FE2OG_OXY"/>
    <property type="match status" value="1"/>
</dbReference>
<keyword evidence="6" id="KW-0408">Iron</keyword>
<sequence length="214" mass="23750">MVDAELLRCAGLFVMRDFLPVDLCARLRDEAARSRLHKAGIFRGEKILMDERIRRTEGACLPETLQSAIDERFQTIMPDLGRHFDHVLTGRQPAQLLAYQRGSFFRPHQDNSGSSGLPPDVTDRLVSAVVFLGRQTRLPEPGSYCGGALTFFRLRGPGGTNRVRTEVWGEEGLLVAFPATGTIHEVRPVTHGPRYSLVTWFTGGDRSEQDAGGT</sequence>
<comment type="caution">
    <text evidence="8">The sequence shown here is derived from an EMBL/GenBank/DDBJ whole genome shotgun (WGS) entry which is preliminary data.</text>
</comment>
<evidence type="ECO:0000256" key="5">
    <source>
        <dbReference type="ARBA" id="ARBA00023002"/>
    </source>
</evidence>
<dbReference type="SMART" id="SM00702">
    <property type="entry name" value="P4Hc"/>
    <property type="match status" value="1"/>
</dbReference>
<dbReference type="Gene3D" id="2.60.120.620">
    <property type="entry name" value="q2cbj1_9rhob like domain"/>
    <property type="match status" value="1"/>
</dbReference>
<reference evidence="8 9" key="1">
    <citation type="submission" date="2023-11" db="EMBL/GenBank/DDBJ databases">
        <title>Actinomadura monticuli sp. nov., isolated from volcanic ash.</title>
        <authorList>
            <person name="Lee S.D."/>
            <person name="Yang H."/>
            <person name="Kim I.S."/>
        </authorList>
    </citation>
    <scope>NUCLEOTIDE SEQUENCE [LARGE SCALE GENOMIC DNA]</scope>
    <source>
        <strain evidence="8 9">DSM 45346</strain>
    </source>
</reference>
<evidence type="ECO:0000256" key="3">
    <source>
        <dbReference type="ARBA" id="ARBA00022896"/>
    </source>
</evidence>
<feature type="domain" description="Fe2OG dioxygenase" evidence="7">
    <location>
        <begin position="83"/>
        <end position="203"/>
    </location>
</feature>
<dbReference type="RefSeq" id="WP_371944225.1">
    <property type="nucleotide sequence ID" value="NZ_JAXCEH010000021.1"/>
</dbReference>
<evidence type="ECO:0000256" key="1">
    <source>
        <dbReference type="ARBA" id="ARBA00001961"/>
    </source>
</evidence>
<evidence type="ECO:0000313" key="9">
    <source>
        <dbReference type="Proteomes" id="UP001569904"/>
    </source>
</evidence>
<evidence type="ECO:0000256" key="2">
    <source>
        <dbReference type="ARBA" id="ARBA00022723"/>
    </source>
</evidence>
<dbReference type="InterPro" id="IPR044862">
    <property type="entry name" value="Pro_4_hyd_alph_FE2OG_OXY"/>
</dbReference>
<evidence type="ECO:0000259" key="7">
    <source>
        <dbReference type="PROSITE" id="PS51471"/>
    </source>
</evidence>
<dbReference type="InterPro" id="IPR006620">
    <property type="entry name" value="Pro_4_hyd_alph"/>
</dbReference>
<keyword evidence="5" id="KW-0560">Oxidoreductase</keyword>
<keyword evidence="4" id="KW-0223">Dioxygenase</keyword>
<protein>
    <submittedName>
        <fullName evidence="8">2OG-Fe(II) oxygenase</fullName>
    </submittedName>
</protein>
<evidence type="ECO:0000256" key="6">
    <source>
        <dbReference type="ARBA" id="ARBA00023004"/>
    </source>
</evidence>
<organism evidence="8 9">
    <name type="scientific">Actinomadura chokoriensis</name>
    <dbReference type="NCBI Taxonomy" id="454156"/>
    <lineage>
        <taxon>Bacteria</taxon>
        <taxon>Bacillati</taxon>
        <taxon>Actinomycetota</taxon>
        <taxon>Actinomycetes</taxon>
        <taxon>Streptosporangiales</taxon>
        <taxon>Thermomonosporaceae</taxon>
        <taxon>Actinomadura</taxon>
    </lineage>
</organism>
<gene>
    <name evidence="8" type="ORF">SM436_27685</name>
</gene>
<comment type="cofactor">
    <cofactor evidence="1">
        <name>L-ascorbate</name>
        <dbReference type="ChEBI" id="CHEBI:38290"/>
    </cofactor>
</comment>
<accession>A0ABV4R3J4</accession>
<evidence type="ECO:0000256" key="4">
    <source>
        <dbReference type="ARBA" id="ARBA00022964"/>
    </source>
</evidence>
<keyword evidence="2" id="KW-0479">Metal-binding</keyword>
<name>A0ABV4R3J4_9ACTN</name>
<dbReference type="InterPro" id="IPR005123">
    <property type="entry name" value="Oxoglu/Fe-dep_dioxygenase_dom"/>
</dbReference>
<dbReference type="Proteomes" id="UP001569904">
    <property type="component" value="Unassembled WGS sequence"/>
</dbReference>
<evidence type="ECO:0000313" key="8">
    <source>
        <dbReference type="EMBL" id="MFA1557480.1"/>
    </source>
</evidence>
<dbReference type="Pfam" id="PF13640">
    <property type="entry name" value="2OG-FeII_Oxy_3"/>
    <property type="match status" value="1"/>
</dbReference>
<proteinExistence type="predicted"/>